<feature type="binding site" evidence="2">
    <location>
        <position position="135"/>
    </location>
    <ligand>
        <name>Fe cation</name>
        <dbReference type="ChEBI" id="CHEBI:24875"/>
    </ligand>
</feature>
<dbReference type="PANTHER" id="PTHR10458:SF22">
    <property type="entry name" value="PEPTIDE DEFORMYLASE"/>
    <property type="match status" value="1"/>
</dbReference>
<evidence type="ECO:0000313" key="4">
    <source>
        <dbReference type="Proteomes" id="UP000185491"/>
    </source>
</evidence>
<dbReference type="HAMAP" id="MF_00163">
    <property type="entry name" value="Pep_deformylase"/>
    <property type="match status" value="1"/>
</dbReference>
<reference evidence="3 4" key="1">
    <citation type="submission" date="2014-08" db="EMBL/GenBank/DDBJ databases">
        <title>Complete genome sequence of Corynebacterium phocae M408/89/1(T)(=DSM 44612(T)), isolated from the common seal (Phoca vitulina).</title>
        <authorList>
            <person name="Ruckert C."/>
            <person name="Albersmeier A."/>
            <person name="Winkler A."/>
            <person name="Kalinowski J."/>
        </authorList>
    </citation>
    <scope>NUCLEOTIDE SEQUENCE [LARGE SCALE GENOMIC DNA]</scope>
    <source>
        <strain evidence="3 4">M408/89/1</strain>
    </source>
</reference>
<dbReference type="Pfam" id="PF01327">
    <property type="entry name" value="Pep_deformylase"/>
    <property type="match status" value="1"/>
</dbReference>
<evidence type="ECO:0000256" key="2">
    <source>
        <dbReference type="HAMAP-Rule" id="MF_00163"/>
    </source>
</evidence>
<feature type="active site" evidence="2">
    <location>
        <position position="136"/>
    </location>
</feature>
<keyword evidence="4" id="KW-1185">Reference proteome</keyword>
<comment type="similarity">
    <text evidence="1 2">Belongs to the polypeptide deformylase family.</text>
</comment>
<sequence length="169" mass="18736">MAIRDIRLFGDPILNTEAAEITEFSPSVRTLALDMLETMEDAGGVGLAANQVGIAKRIFVYDCTKVQPGMRGVLINPTWQPYGSKLQRGREGCLSIPGISVDTTRYQTVTVSGFDMEGRPVGFVVSGLMARCVQHETDHLDGVLFLQRLDPEDRKAAMREIRQSDWFNS</sequence>
<dbReference type="Gene3D" id="3.90.45.10">
    <property type="entry name" value="Peptide deformylase"/>
    <property type="match status" value="1"/>
</dbReference>
<comment type="function">
    <text evidence="2">Removes the formyl group from the N-terminal Met of newly synthesized proteins. Requires at least a dipeptide for an efficient rate of reaction. N-terminal L-methionine is a prerequisite for activity but the enzyme has broad specificity at other positions.</text>
</comment>
<dbReference type="RefSeq" id="WP_075733978.1">
    <property type="nucleotide sequence ID" value="NZ_CP009249.1"/>
</dbReference>
<dbReference type="CDD" id="cd00487">
    <property type="entry name" value="Pep_deformylase"/>
    <property type="match status" value="1"/>
</dbReference>
<keyword evidence="2" id="KW-0479">Metal-binding</keyword>
<dbReference type="KEGG" id="cpho:CPHO_05740"/>
<dbReference type="EMBL" id="CP009249">
    <property type="protein sequence ID" value="APT92469.1"/>
    <property type="molecule type" value="Genomic_DNA"/>
</dbReference>
<dbReference type="GO" id="GO:0042586">
    <property type="term" value="F:peptide deformylase activity"/>
    <property type="evidence" value="ECO:0007669"/>
    <property type="project" value="UniProtKB-UniRule"/>
</dbReference>
<protein>
    <recommendedName>
        <fullName evidence="2">Peptide deformylase</fullName>
        <shortName evidence="2">PDF</shortName>
        <ecNumber evidence="2">3.5.1.88</ecNumber>
    </recommendedName>
    <alternativeName>
        <fullName evidence="2">Polypeptide deformylase</fullName>
    </alternativeName>
</protein>
<evidence type="ECO:0000313" key="3">
    <source>
        <dbReference type="EMBL" id="APT92469.1"/>
    </source>
</evidence>
<dbReference type="AlphaFoldDB" id="A0A1L7D2V0"/>
<dbReference type="OrthoDB" id="9804313at2"/>
<dbReference type="GO" id="GO:0006412">
    <property type="term" value="P:translation"/>
    <property type="evidence" value="ECO:0007669"/>
    <property type="project" value="UniProtKB-UniRule"/>
</dbReference>
<dbReference type="InterPro" id="IPR023635">
    <property type="entry name" value="Peptide_deformylase"/>
</dbReference>
<dbReference type="PANTHER" id="PTHR10458">
    <property type="entry name" value="PEPTIDE DEFORMYLASE"/>
    <property type="match status" value="1"/>
</dbReference>
<dbReference type="Proteomes" id="UP000185491">
    <property type="component" value="Chromosome"/>
</dbReference>
<dbReference type="GO" id="GO:0046872">
    <property type="term" value="F:metal ion binding"/>
    <property type="evidence" value="ECO:0007669"/>
    <property type="project" value="UniProtKB-KW"/>
</dbReference>
<feature type="binding site" evidence="2">
    <location>
        <position position="139"/>
    </location>
    <ligand>
        <name>Fe cation</name>
        <dbReference type="ChEBI" id="CHEBI:24875"/>
    </ligand>
</feature>
<dbReference type="PIRSF" id="PIRSF004749">
    <property type="entry name" value="Pep_def"/>
    <property type="match status" value="1"/>
</dbReference>
<dbReference type="NCBIfam" id="NF001159">
    <property type="entry name" value="PRK00150.1-3"/>
    <property type="match status" value="1"/>
</dbReference>
<comment type="catalytic activity">
    <reaction evidence="2">
        <text>N-terminal N-formyl-L-methionyl-[peptide] + H2O = N-terminal L-methionyl-[peptide] + formate</text>
        <dbReference type="Rhea" id="RHEA:24420"/>
        <dbReference type="Rhea" id="RHEA-COMP:10639"/>
        <dbReference type="Rhea" id="RHEA-COMP:10640"/>
        <dbReference type="ChEBI" id="CHEBI:15377"/>
        <dbReference type="ChEBI" id="CHEBI:15740"/>
        <dbReference type="ChEBI" id="CHEBI:49298"/>
        <dbReference type="ChEBI" id="CHEBI:64731"/>
        <dbReference type="EC" id="3.5.1.88"/>
    </reaction>
</comment>
<keyword evidence="2" id="KW-0378">Hydrolase</keyword>
<keyword evidence="2" id="KW-0408">Iron</keyword>
<keyword evidence="2" id="KW-0648">Protein biosynthesis</keyword>
<dbReference type="PRINTS" id="PR01576">
    <property type="entry name" value="PDEFORMYLASE"/>
</dbReference>
<evidence type="ECO:0000256" key="1">
    <source>
        <dbReference type="ARBA" id="ARBA00010759"/>
    </source>
</evidence>
<comment type="cofactor">
    <cofactor evidence="2">
        <name>Fe(2+)</name>
        <dbReference type="ChEBI" id="CHEBI:29033"/>
    </cofactor>
    <text evidence="2">Binds 1 Fe(2+) ion.</text>
</comment>
<dbReference type="SUPFAM" id="SSF56420">
    <property type="entry name" value="Peptide deformylase"/>
    <property type="match status" value="1"/>
</dbReference>
<accession>A0A1L7D2V0</accession>
<dbReference type="InterPro" id="IPR036821">
    <property type="entry name" value="Peptide_deformylase_sf"/>
</dbReference>
<dbReference type="NCBIfam" id="TIGR00079">
    <property type="entry name" value="pept_deformyl"/>
    <property type="match status" value="1"/>
</dbReference>
<name>A0A1L7D2V0_9CORY</name>
<proteinExistence type="inferred from homology"/>
<organism evidence="3 4">
    <name type="scientific">Corynebacterium phocae</name>
    <dbReference type="NCBI Taxonomy" id="161895"/>
    <lineage>
        <taxon>Bacteria</taxon>
        <taxon>Bacillati</taxon>
        <taxon>Actinomycetota</taxon>
        <taxon>Actinomycetes</taxon>
        <taxon>Mycobacteriales</taxon>
        <taxon>Corynebacteriaceae</taxon>
        <taxon>Corynebacterium</taxon>
    </lineage>
</organism>
<feature type="binding site" evidence="2">
    <location>
        <position position="93"/>
    </location>
    <ligand>
        <name>Fe cation</name>
        <dbReference type="ChEBI" id="CHEBI:24875"/>
    </ligand>
</feature>
<dbReference type="EC" id="3.5.1.88" evidence="2"/>
<gene>
    <name evidence="2" type="primary">def</name>
    <name evidence="3" type="ORF">CPHO_05740</name>
</gene>
<dbReference type="STRING" id="161895.CPHO_05740"/>